<organism evidence="1 2">
    <name type="scientific">Streptomyces cacaoi</name>
    <dbReference type="NCBI Taxonomy" id="1898"/>
    <lineage>
        <taxon>Bacteria</taxon>
        <taxon>Bacillati</taxon>
        <taxon>Actinomycetota</taxon>
        <taxon>Actinomycetes</taxon>
        <taxon>Kitasatosporales</taxon>
        <taxon>Streptomycetaceae</taxon>
        <taxon>Streptomyces</taxon>
    </lineage>
</organism>
<dbReference type="SUPFAM" id="SSF53335">
    <property type="entry name" value="S-adenosyl-L-methionine-dependent methyltransferases"/>
    <property type="match status" value="1"/>
</dbReference>
<protein>
    <submittedName>
        <fullName evidence="1">Methyltransferase</fullName>
    </submittedName>
</protein>
<dbReference type="OrthoDB" id="7062303at2"/>
<gene>
    <name evidence="1" type="ORF">SCA03_33620</name>
</gene>
<proteinExistence type="predicted"/>
<name>A0A4Y3QZW0_STRCI</name>
<keyword evidence="1" id="KW-0489">Methyltransferase</keyword>
<dbReference type="Gene3D" id="3.40.50.150">
    <property type="entry name" value="Vaccinia Virus protein VP39"/>
    <property type="match status" value="1"/>
</dbReference>
<dbReference type="InterPro" id="IPR029063">
    <property type="entry name" value="SAM-dependent_MTases_sf"/>
</dbReference>
<dbReference type="Pfam" id="PF13489">
    <property type="entry name" value="Methyltransf_23"/>
    <property type="match status" value="1"/>
</dbReference>
<comment type="caution">
    <text evidence="1">The sequence shown here is derived from an EMBL/GenBank/DDBJ whole genome shotgun (WGS) entry which is preliminary data.</text>
</comment>
<accession>A0A4Y3QZW0</accession>
<evidence type="ECO:0000313" key="1">
    <source>
        <dbReference type="EMBL" id="GEB50811.1"/>
    </source>
</evidence>
<keyword evidence="1" id="KW-0808">Transferase</keyword>
<dbReference type="CDD" id="cd02440">
    <property type="entry name" value="AdoMet_MTases"/>
    <property type="match status" value="1"/>
</dbReference>
<dbReference type="Gene3D" id="2.20.130.10">
    <property type="entry name" value="CAC2371-like domains"/>
    <property type="match status" value="1"/>
</dbReference>
<dbReference type="EMBL" id="BJMM01000015">
    <property type="protein sequence ID" value="GEB50811.1"/>
    <property type="molecule type" value="Genomic_DNA"/>
</dbReference>
<dbReference type="GO" id="GO:0032259">
    <property type="term" value="P:methylation"/>
    <property type="evidence" value="ECO:0007669"/>
    <property type="project" value="UniProtKB-KW"/>
</dbReference>
<dbReference type="RefSeq" id="WP_030875742.1">
    <property type="nucleotide sequence ID" value="NZ_BJMM01000015.1"/>
</dbReference>
<reference evidence="1 2" key="1">
    <citation type="submission" date="2019-06" db="EMBL/GenBank/DDBJ databases">
        <title>Whole genome shotgun sequence of Streptomyces cacaoi subsp. cacaoi NBRC 12748.</title>
        <authorList>
            <person name="Hosoyama A."/>
            <person name="Uohara A."/>
            <person name="Ohji S."/>
            <person name="Ichikawa N."/>
        </authorList>
    </citation>
    <scope>NUCLEOTIDE SEQUENCE [LARGE SCALE GENOMIC DNA]</scope>
    <source>
        <strain evidence="1 2">NBRC 12748</strain>
    </source>
</reference>
<dbReference type="AlphaFoldDB" id="A0A4Y3QZW0"/>
<evidence type="ECO:0000313" key="2">
    <source>
        <dbReference type="Proteomes" id="UP000319210"/>
    </source>
</evidence>
<dbReference type="Proteomes" id="UP000319210">
    <property type="component" value="Unassembled WGS sequence"/>
</dbReference>
<dbReference type="GO" id="GO:0008168">
    <property type="term" value="F:methyltransferase activity"/>
    <property type="evidence" value="ECO:0007669"/>
    <property type="project" value="UniProtKB-KW"/>
</dbReference>
<sequence>MTTYTRDANSGTGPGAITPDGCAVEMYARLPDMGESAVIASAVAAPRGLRLLELGAGAGRMTGPLVRSGFRVTAVDESRGMLDRIEDAELVHAPVEGLDLGRRFDVVTLASFLVDAPDPALRAGLLATCARHVAADGCVVVQRQHAARQPDGPPGSGRRVGGGMTLTTTAVEDLGDGVVRHEVHYLFEDPAAGRRMEWTQTYYARRMSEPEFAGALAEAGLALDRWLTDRHDWARAVPAR</sequence>
<keyword evidence="2" id="KW-1185">Reference proteome</keyword>